<feature type="domain" description="FP protein C-terminal" evidence="2">
    <location>
        <begin position="254"/>
        <end position="306"/>
    </location>
</feature>
<keyword evidence="1" id="KW-0175">Coiled coil</keyword>
<keyword evidence="4" id="KW-1185">Reference proteome</keyword>
<dbReference type="Pfam" id="PF25298">
    <property type="entry name" value="Baculo_FP_2nd"/>
    <property type="match status" value="1"/>
</dbReference>
<protein>
    <submittedName>
        <fullName evidence="3">Dynein heavy chain, cytoplasmic</fullName>
    </submittedName>
</protein>
<dbReference type="InterPro" id="IPR004244">
    <property type="entry name" value="Transposase_22"/>
</dbReference>
<dbReference type="InterPro" id="IPR013083">
    <property type="entry name" value="Znf_RING/FYVE/PHD"/>
</dbReference>
<name>A0AAE1I0S5_9NEOP</name>
<reference evidence="3" key="1">
    <citation type="submission" date="2021-07" db="EMBL/GenBank/DDBJ databases">
        <authorList>
            <person name="Catto M.A."/>
            <person name="Jacobson A."/>
            <person name="Kennedy G."/>
            <person name="Labadie P."/>
            <person name="Hunt B.G."/>
            <person name="Srinivasan R."/>
        </authorList>
    </citation>
    <scope>NUCLEOTIDE SEQUENCE</scope>
    <source>
        <strain evidence="3">PL_HMW_Pooled</strain>
        <tissue evidence="3">Head</tissue>
    </source>
</reference>
<dbReference type="PANTHER" id="PTHR11505">
    <property type="entry name" value="L1 TRANSPOSABLE ELEMENT-RELATED"/>
    <property type="match status" value="1"/>
</dbReference>
<accession>A0AAE1I0S5</accession>
<evidence type="ECO:0000256" key="1">
    <source>
        <dbReference type="SAM" id="Coils"/>
    </source>
</evidence>
<dbReference type="EMBL" id="JAHWGI010001416">
    <property type="protein sequence ID" value="KAK3931058.1"/>
    <property type="molecule type" value="Genomic_DNA"/>
</dbReference>
<evidence type="ECO:0000313" key="4">
    <source>
        <dbReference type="Proteomes" id="UP001219518"/>
    </source>
</evidence>
<dbReference type="AlphaFoldDB" id="A0AAE1I0S5"/>
<proteinExistence type="predicted"/>
<comment type="caution">
    <text evidence="3">The sequence shown here is derived from an EMBL/GenBank/DDBJ whole genome shotgun (WGS) entry which is preliminary data.</text>
</comment>
<gene>
    <name evidence="3" type="ORF">KUF71_024970</name>
</gene>
<sequence length="307" mass="35511">MPTCSSCQEQLPLDYVQCTSSLQCKYHFGCSGIQESTWRKLGSQQQTWKCQTCRKQAKVPDNNAPVSPNELRQFMASVTEKLAPVEVIKDTVQDLKSSVEFMSNKYDELLSRIEEMEHEKHVNSELINQLQLSLKAKEKEISNLQARMREAEQYSRNKNIEITGLEVVKGENLMSIMEHIARIINVPCIENDIDVIHRLPSRRGEGHSPVVVAQFTCRKTRNLWLKNKKKANILSCEVTEGKAVTRIYLNTHLTPEWKNLLWQTKQQGRPKGYKLIWFQENKIMAKKDVNDERAIIIKNNLDLEDLV</sequence>
<dbReference type="Gene3D" id="3.30.40.10">
    <property type="entry name" value="Zinc/RING finger domain, C3HC4 (zinc finger)"/>
    <property type="match status" value="1"/>
</dbReference>
<dbReference type="InterPro" id="IPR057251">
    <property type="entry name" value="FP_C"/>
</dbReference>
<organism evidence="3 4">
    <name type="scientific">Frankliniella fusca</name>
    <dbReference type="NCBI Taxonomy" id="407009"/>
    <lineage>
        <taxon>Eukaryota</taxon>
        <taxon>Metazoa</taxon>
        <taxon>Ecdysozoa</taxon>
        <taxon>Arthropoda</taxon>
        <taxon>Hexapoda</taxon>
        <taxon>Insecta</taxon>
        <taxon>Pterygota</taxon>
        <taxon>Neoptera</taxon>
        <taxon>Paraneoptera</taxon>
        <taxon>Thysanoptera</taxon>
        <taxon>Terebrantia</taxon>
        <taxon>Thripoidea</taxon>
        <taxon>Thripidae</taxon>
        <taxon>Frankliniella</taxon>
    </lineage>
</organism>
<feature type="coiled-coil region" evidence="1">
    <location>
        <begin position="92"/>
        <end position="161"/>
    </location>
</feature>
<reference evidence="3" key="2">
    <citation type="journal article" date="2023" name="BMC Genomics">
        <title>Pest status, molecular evolution, and epigenetic factors derived from the genome assembly of Frankliniella fusca, a thysanopteran phytovirus vector.</title>
        <authorList>
            <person name="Catto M.A."/>
            <person name="Labadie P.E."/>
            <person name="Jacobson A.L."/>
            <person name="Kennedy G.G."/>
            <person name="Srinivasan R."/>
            <person name="Hunt B.G."/>
        </authorList>
    </citation>
    <scope>NUCLEOTIDE SEQUENCE</scope>
    <source>
        <strain evidence="3">PL_HMW_Pooled</strain>
    </source>
</reference>
<dbReference type="Proteomes" id="UP001219518">
    <property type="component" value="Unassembled WGS sequence"/>
</dbReference>
<evidence type="ECO:0000259" key="2">
    <source>
        <dbReference type="Pfam" id="PF25298"/>
    </source>
</evidence>
<evidence type="ECO:0000313" key="3">
    <source>
        <dbReference type="EMBL" id="KAK3931058.1"/>
    </source>
</evidence>